<proteinExistence type="predicted"/>
<dbReference type="Proteomes" id="UP000019260">
    <property type="component" value="Chromosome"/>
</dbReference>
<gene>
    <name evidence="1" type="ORF">P344_01500</name>
</gene>
<dbReference type="PATRIC" id="fig|838561.3.peg.282"/>
<dbReference type="RefSeq" id="WP_156028506.1">
    <property type="nucleotide sequence ID" value="NZ_CP002082.1"/>
</dbReference>
<protein>
    <submittedName>
        <fullName evidence="1">Uncharacterized protein</fullName>
    </submittedName>
</protein>
<dbReference type="EMBL" id="CP006720">
    <property type="protein sequence ID" value="AHI57665.1"/>
    <property type="molecule type" value="Genomic_DNA"/>
</dbReference>
<evidence type="ECO:0000313" key="1">
    <source>
        <dbReference type="EMBL" id="AHI57665.1"/>
    </source>
</evidence>
<dbReference type="STRING" id="838561.P344_01500"/>
<reference evidence="1 2" key="1">
    <citation type="submission" date="2013-09" db="EMBL/GenBank/DDBJ databases">
        <title>Complete genome sequence of Spiroplasma mirum suckling mouse cataract agent.</title>
        <authorList>
            <person name="Landry C.A."/>
            <person name="Bastian F.O."/>
            <person name="Thune R.L."/>
        </authorList>
    </citation>
    <scope>NUCLEOTIDE SEQUENCE [LARGE SCALE GENOMIC DNA]</scope>
    <source>
        <strain evidence="1 2">SMCA</strain>
    </source>
</reference>
<dbReference type="AlphaFoldDB" id="W6ALT3"/>
<organism evidence="1 2">
    <name type="scientific">Spiroplasma mirum ATCC 29335</name>
    <dbReference type="NCBI Taxonomy" id="838561"/>
    <lineage>
        <taxon>Bacteria</taxon>
        <taxon>Bacillati</taxon>
        <taxon>Mycoplasmatota</taxon>
        <taxon>Mollicutes</taxon>
        <taxon>Entomoplasmatales</taxon>
        <taxon>Spiroplasmataceae</taxon>
        <taxon>Spiroplasma</taxon>
    </lineage>
</organism>
<dbReference type="HOGENOM" id="CLU_3048138_0_0_14"/>
<dbReference type="KEGG" id="smia:P344_01500"/>
<name>W6ALT3_9MOLU</name>
<keyword evidence="2" id="KW-1185">Reference proteome</keyword>
<evidence type="ECO:0000313" key="2">
    <source>
        <dbReference type="Proteomes" id="UP000019260"/>
    </source>
</evidence>
<sequence>MQLIEFYPNKRYDINRALNTIGFAGTTARDNKYKWYPQDFTINDVKFLQPGLHY</sequence>
<accession>W6ALT3</accession>